<dbReference type="AlphaFoldDB" id="A0A6A6AZ17"/>
<accession>A0A6A6AZ17</accession>
<gene>
    <name evidence="1" type="ORF">K452DRAFT_292747</name>
</gene>
<keyword evidence="2" id="KW-1185">Reference proteome</keyword>
<name>A0A6A6AZ17_9PEZI</name>
<proteinExistence type="predicted"/>
<dbReference type="GeneID" id="54298928"/>
<evidence type="ECO:0000313" key="2">
    <source>
        <dbReference type="Proteomes" id="UP000799438"/>
    </source>
</evidence>
<protein>
    <submittedName>
        <fullName evidence="1">Uncharacterized protein</fullName>
    </submittedName>
</protein>
<organism evidence="1 2">
    <name type="scientific">Aplosporella prunicola CBS 121167</name>
    <dbReference type="NCBI Taxonomy" id="1176127"/>
    <lineage>
        <taxon>Eukaryota</taxon>
        <taxon>Fungi</taxon>
        <taxon>Dikarya</taxon>
        <taxon>Ascomycota</taxon>
        <taxon>Pezizomycotina</taxon>
        <taxon>Dothideomycetes</taxon>
        <taxon>Dothideomycetes incertae sedis</taxon>
        <taxon>Botryosphaeriales</taxon>
        <taxon>Aplosporellaceae</taxon>
        <taxon>Aplosporella</taxon>
    </lineage>
</organism>
<reference evidence="1" key="1">
    <citation type="journal article" date="2020" name="Stud. Mycol.">
        <title>101 Dothideomycetes genomes: a test case for predicting lifestyles and emergence of pathogens.</title>
        <authorList>
            <person name="Haridas S."/>
            <person name="Albert R."/>
            <person name="Binder M."/>
            <person name="Bloem J."/>
            <person name="Labutti K."/>
            <person name="Salamov A."/>
            <person name="Andreopoulos B."/>
            <person name="Baker S."/>
            <person name="Barry K."/>
            <person name="Bills G."/>
            <person name="Bluhm B."/>
            <person name="Cannon C."/>
            <person name="Castanera R."/>
            <person name="Culley D."/>
            <person name="Daum C."/>
            <person name="Ezra D."/>
            <person name="Gonzalez J."/>
            <person name="Henrissat B."/>
            <person name="Kuo A."/>
            <person name="Liang C."/>
            <person name="Lipzen A."/>
            <person name="Lutzoni F."/>
            <person name="Magnuson J."/>
            <person name="Mondo S."/>
            <person name="Nolan M."/>
            <person name="Ohm R."/>
            <person name="Pangilinan J."/>
            <person name="Park H.-J."/>
            <person name="Ramirez L."/>
            <person name="Alfaro M."/>
            <person name="Sun H."/>
            <person name="Tritt A."/>
            <person name="Yoshinaga Y."/>
            <person name="Zwiers L.-H."/>
            <person name="Turgeon B."/>
            <person name="Goodwin S."/>
            <person name="Spatafora J."/>
            <person name="Crous P."/>
            <person name="Grigoriev I."/>
        </authorList>
    </citation>
    <scope>NUCLEOTIDE SEQUENCE</scope>
    <source>
        <strain evidence="1">CBS 121167</strain>
    </source>
</reference>
<evidence type="ECO:0000313" key="1">
    <source>
        <dbReference type="EMBL" id="KAF2136027.1"/>
    </source>
</evidence>
<dbReference type="EMBL" id="ML995538">
    <property type="protein sequence ID" value="KAF2136027.1"/>
    <property type="molecule type" value="Genomic_DNA"/>
</dbReference>
<sequence length="63" mass="7005">MNQDGILLCPNLFIYLWALLIGNEIYHQATVETSSVSISTSSKSTSVPFFFAIAFSYGCRSTY</sequence>
<dbReference type="Proteomes" id="UP000799438">
    <property type="component" value="Unassembled WGS sequence"/>
</dbReference>
<dbReference type="RefSeq" id="XP_033391745.1">
    <property type="nucleotide sequence ID" value="XM_033541432.1"/>
</dbReference>